<proteinExistence type="predicted"/>
<sequence length="366" mass="41473">MQLLDSLSTQLSDIPEPLQTSLQDIVHKVEIQSRYCIKHPDYKALELPESAVSRFLEMPLDLQNKYLSLQLRSFLYGIYYNGSMKLSLAPDAETTNAPLSQNLENNTKLGVDVAFYERLHTSNKGEGYLSRDWLVIKEEMDGILVVEKNGLKLYIERDVHLQPEERSVTVGDSVAIKMPKNLVQSAFYMAVSNAASHGSQNIVRVYFNLTPEGAVAVMESLTTQLNSIGVSFSFKALYNPSDYGRCDSAVLYFDKYNYVAVHPVLERMYVENQSYFQEQVPLFTKLMAPGLAIAEEPDRKFGDKESFGTHRCQIVANGLIDAWQQGNDTPAVRMSSILQHFSFQEIELQRPYLNANSEDIYTPLHI</sequence>
<keyword evidence="2" id="KW-1185">Reference proteome</keyword>
<accession>A0A367R438</accession>
<dbReference type="EMBL" id="LXQD01000247">
    <property type="protein sequence ID" value="RCJ30949.1"/>
    <property type="molecule type" value="Genomic_DNA"/>
</dbReference>
<organism evidence="1 2">
    <name type="scientific">Nostoc minutum NIES-26</name>
    <dbReference type="NCBI Taxonomy" id="1844469"/>
    <lineage>
        <taxon>Bacteria</taxon>
        <taxon>Bacillati</taxon>
        <taxon>Cyanobacteriota</taxon>
        <taxon>Cyanophyceae</taxon>
        <taxon>Nostocales</taxon>
        <taxon>Nostocaceae</taxon>
        <taxon>Nostoc</taxon>
    </lineage>
</organism>
<dbReference type="InterPro" id="IPR040871">
    <property type="entry name" value="HopA1"/>
</dbReference>
<evidence type="ECO:0000313" key="2">
    <source>
        <dbReference type="Proteomes" id="UP000252107"/>
    </source>
</evidence>
<dbReference type="AlphaFoldDB" id="A0A367R438"/>
<protein>
    <submittedName>
        <fullName evidence="1">Uncharacterized protein</fullName>
    </submittedName>
</protein>
<comment type="caution">
    <text evidence="1">The sequence shown here is derived from an EMBL/GenBank/DDBJ whole genome shotgun (WGS) entry which is preliminary data.</text>
</comment>
<gene>
    <name evidence="1" type="ORF">A6770_20725</name>
</gene>
<reference evidence="1" key="1">
    <citation type="submission" date="2016-04" db="EMBL/GenBank/DDBJ databases">
        <authorList>
            <person name="Tabuchi Yagui T.R."/>
        </authorList>
    </citation>
    <scope>NUCLEOTIDE SEQUENCE [LARGE SCALE GENOMIC DNA]</scope>
    <source>
        <strain evidence="1">NIES-26</strain>
    </source>
</reference>
<dbReference type="Proteomes" id="UP000252107">
    <property type="component" value="Unassembled WGS sequence"/>
</dbReference>
<evidence type="ECO:0000313" key="1">
    <source>
        <dbReference type="EMBL" id="RCJ30949.1"/>
    </source>
</evidence>
<name>A0A367R438_9NOSO</name>
<dbReference type="Pfam" id="PF17914">
    <property type="entry name" value="HopA1"/>
    <property type="match status" value="1"/>
</dbReference>